<dbReference type="AlphaFoldDB" id="A0A8H5WI93"/>
<proteinExistence type="predicted"/>
<sequence>MFQQYLANKRYITREVIAAEFDDDLMQDAMAVVLFRCPQDSIVQSSHKRDPQPVGDLLKLWPKSKLPNPLKDGDDDMLSQVDKLHTQLLILIEDYVTKATASFPPQEYICLPPIQSSLAGGHLAFRGIKGSSRFNSARLTSLERRRFVKAFLEYEILCQTCRLDISFNSLEQSIITQTEREAISCVQQYFGSLYGAIFAQCNDDWLPGTSTGALPESKLLHPDNFWFEADAYAPDQKDLDIGSIVDNFLGNDYAGTFSTFGLDHLKDFLRYDMARSNEREALRLKVQQFCDSDYGPLAVDVYVKLSFTIDRIEDHGPESFMYEQVSVDMSSKLRRNVCQQRAWVFFDNDRFYPEDSTERPNFPSEAFLQNEVSKQAENRIRFYGLKQMRSLQRRSGEKKVVDNI</sequence>
<accession>A0A8H5WI93</accession>
<dbReference type="OrthoDB" id="4636359at2759"/>
<gene>
    <name evidence="1" type="ORF">FHETE_7427</name>
</gene>
<name>A0A8H5WI93_FUSHE</name>
<reference evidence="1 2" key="1">
    <citation type="submission" date="2020-05" db="EMBL/GenBank/DDBJ databases">
        <title>Identification and distribution of gene clusters putatively required for synthesis of sphingolipid metabolism inhibitors in phylogenetically diverse species of the filamentous fungus Fusarium.</title>
        <authorList>
            <person name="Kim H.-S."/>
            <person name="Busman M."/>
            <person name="Brown D.W."/>
            <person name="Divon H."/>
            <person name="Uhlig S."/>
            <person name="Proctor R.H."/>
        </authorList>
    </citation>
    <scope>NUCLEOTIDE SEQUENCE [LARGE SCALE GENOMIC DNA]</scope>
    <source>
        <strain evidence="1 2">NRRL 20693</strain>
    </source>
</reference>
<evidence type="ECO:0000313" key="2">
    <source>
        <dbReference type="Proteomes" id="UP000567885"/>
    </source>
</evidence>
<dbReference type="Proteomes" id="UP000567885">
    <property type="component" value="Unassembled WGS sequence"/>
</dbReference>
<comment type="caution">
    <text evidence="1">The sequence shown here is derived from an EMBL/GenBank/DDBJ whole genome shotgun (WGS) entry which is preliminary data.</text>
</comment>
<protein>
    <submittedName>
        <fullName evidence="1">Uncharacterized protein</fullName>
    </submittedName>
</protein>
<evidence type="ECO:0000313" key="1">
    <source>
        <dbReference type="EMBL" id="KAF5663722.1"/>
    </source>
</evidence>
<organism evidence="1 2">
    <name type="scientific">Fusarium heterosporum</name>
    <dbReference type="NCBI Taxonomy" id="42747"/>
    <lineage>
        <taxon>Eukaryota</taxon>
        <taxon>Fungi</taxon>
        <taxon>Dikarya</taxon>
        <taxon>Ascomycota</taxon>
        <taxon>Pezizomycotina</taxon>
        <taxon>Sordariomycetes</taxon>
        <taxon>Hypocreomycetidae</taxon>
        <taxon>Hypocreales</taxon>
        <taxon>Nectriaceae</taxon>
        <taxon>Fusarium</taxon>
        <taxon>Fusarium heterosporum species complex</taxon>
    </lineage>
</organism>
<dbReference type="EMBL" id="JAAGWQ010000143">
    <property type="protein sequence ID" value="KAF5663722.1"/>
    <property type="molecule type" value="Genomic_DNA"/>
</dbReference>
<keyword evidence="2" id="KW-1185">Reference proteome</keyword>